<proteinExistence type="predicted"/>
<accession>A0A7S5RES0</accession>
<sequence length="85" mass="9912">MGTVTKMILLVRMFLFSVRIYEFFTGDKSGLEVLIKVREDKWDKYKSDLLKDGFVFHEIDGTIRVTNVKFNGRYVEVIATREDAA</sequence>
<evidence type="ECO:0000313" key="2">
    <source>
        <dbReference type="Proteomes" id="UP000629603"/>
    </source>
</evidence>
<dbReference type="EMBL" id="MN988521">
    <property type="protein sequence ID" value="QIG71269.1"/>
    <property type="molecule type" value="Genomic_DNA"/>
</dbReference>
<protein>
    <submittedName>
        <fullName evidence="1">Uncharacterized protein</fullName>
    </submittedName>
</protein>
<organism evidence="1 2">
    <name type="scientific">Rhizobium phage RHph_TM30</name>
    <dbReference type="NCBI Taxonomy" id="2509764"/>
    <lineage>
        <taxon>Viruses</taxon>
        <taxon>Duplodnaviria</taxon>
        <taxon>Heunggongvirae</taxon>
        <taxon>Uroviricota</taxon>
        <taxon>Caudoviricetes</taxon>
        <taxon>Kleczkowskaviridae</taxon>
        <taxon>Cuauhnahuacvirus</taxon>
        <taxon>Cuauhnahuacvirus TM30</taxon>
    </lineage>
</organism>
<reference evidence="1 2" key="1">
    <citation type="submission" date="2020-01" db="EMBL/GenBank/DDBJ databases">
        <title>Patterns of diversity and host range of bacteriophage communities associated with bean-nodulatin bacteria.</title>
        <authorList>
            <person name="Vann Cauwenberghe J."/>
            <person name="Santamaria R.I."/>
            <person name="Bustos P."/>
            <person name="Juarez S."/>
            <person name="Gonzalez V."/>
        </authorList>
    </citation>
    <scope>NUCLEOTIDE SEQUENCE [LARGE SCALE GENOMIC DNA]</scope>
</reference>
<gene>
    <name evidence="1" type="ORF">EVB93_162</name>
</gene>
<keyword evidence="2" id="KW-1185">Reference proteome</keyword>
<evidence type="ECO:0000313" key="1">
    <source>
        <dbReference type="EMBL" id="QIG71269.1"/>
    </source>
</evidence>
<name>A0A7S5RES0_9CAUD</name>
<dbReference type="Proteomes" id="UP000629603">
    <property type="component" value="Segment"/>
</dbReference>